<reference evidence="3" key="1">
    <citation type="journal article" date="2022" name="New Phytol.">
        <title>Evolutionary transition to the ectomycorrhizal habit in the genomes of a hyperdiverse lineage of mushroom-forming fungi.</title>
        <authorList>
            <person name="Looney B."/>
            <person name="Miyauchi S."/>
            <person name="Morin E."/>
            <person name="Drula E."/>
            <person name="Courty P.E."/>
            <person name="Kohler A."/>
            <person name="Kuo A."/>
            <person name="LaButti K."/>
            <person name="Pangilinan J."/>
            <person name="Lipzen A."/>
            <person name="Riley R."/>
            <person name="Andreopoulos W."/>
            <person name="He G."/>
            <person name="Johnson J."/>
            <person name="Nolan M."/>
            <person name="Tritt A."/>
            <person name="Barry K.W."/>
            <person name="Grigoriev I.V."/>
            <person name="Nagy L.G."/>
            <person name="Hibbett D."/>
            <person name="Henrissat B."/>
            <person name="Matheny P.B."/>
            <person name="Labbe J."/>
            <person name="Martin F.M."/>
        </authorList>
    </citation>
    <scope>NUCLEOTIDE SEQUENCE</scope>
    <source>
        <strain evidence="3">BPL690</strain>
    </source>
</reference>
<comment type="caution">
    <text evidence="3">The sequence shown here is derived from an EMBL/GenBank/DDBJ whole genome shotgun (WGS) entry which is preliminary data.</text>
</comment>
<dbReference type="Proteomes" id="UP001203297">
    <property type="component" value="Unassembled WGS sequence"/>
</dbReference>
<evidence type="ECO:0000256" key="2">
    <source>
        <dbReference type="SAM" id="Phobius"/>
    </source>
</evidence>
<keyword evidence="4" id="KW-1185">Reference proteome</keyword>
<keyword evidence="2" id="KW-0472">Membrane</keyword>
<gene>
    <name evidence="3" type="ORF">B0F90DRAFT_1666351</name>
</gene>
<sequence length="243" mass="25802">MSSILAVPSSIWNWYIHYLWNYDNNSWVATIAYGFRIWAILAILPTLILGLLDVTSYVIARTLGDPTASTSHKSSFATVLSKSESESNDATLAASPTEEKLILAASPVAVDPKIQIPATPTRSPTFFVDGDCDDDGAARLSGVGVFSPIASAPGSPTASRRNFLEDSEKEERQGSTSDSETGSARDVPCEDGHSNEHSLSGSLVTGGSTSGESSFALLDREESFEDAGAHIRRRVLGTTGADD</sequence>
<keyword evidence="2" id="KW-0812">Transmembrane</keyword>
<accession>A0AAD4M9D2</accession>
<evidence type="ECO:0000313" key="4">
    <source>
        <dbReference type="Proteomes" id="UP001203297"/>
    </source>
</evidence>
<keyword evidence="2" id="KW-1133">Transmembrane helix</keyword>
<name>A0AAD4M9D2_9AGAM</name>
<feature type="region of interest" description="Disordered" evidence="1">
    <location>
        <begin position="146"/>
        <end position="219"/>
    </location>
</feature>
<proteinExistence type="predicted"/>
<feature type="compositionally biased region" description="Basic and acidic residues" evidence="1">
    <location>
        <begin position="187"/>
        <end position="196"/>
    </location>
</feature>
<evidence type="ECO:0000256" key="1">
    <source>
        <dbReference type="SAM" id="MobiDB-lite"/>
    </source>
</evidence>
<evidence type="ECO:0000313" key="3">
    <source>
        <dbReference type="EMBL" id="KAI0305453.1"/>
    </source>
</evidence>
<organism evidence="3 4">
    <name type="scientific">Multifurca ochricompacta</name>
    <dbReference type="NCBI Taxonomy" id="376703"/>
    <lineage>
        <taxon>Eukaryota</taxon>
        <taxon>Fungi</taxon>
        <taxon>Dikarya</taxon>
        <taxon>Basidiomycota</taxon>
        <taxon>Agaricomycotina</taxon>
        <taxon>Agaricomycetes</taxon>
        <taxon>Russulales</taxon>
        <taxon>Russulaceae</taxon>
        <taxon>Multifurca</taxon>
    </lineage>
</organism>
<dbReference type="AlphaFoldDB" id="A0AAD4M9D2"/>
<feature type="compositionally biased region" description="Low complexity" evidence="1">
    <location>
        <begin position="198"/>
        <end position="214"/>
    </location>
</feature>
<protein>
    <submittedName>
        <fullName evidence="3">Uncharacterized protein</fullName>
    </submittedName>
</protein>
<feature type="compositionally biased region" description="Basic and acidic residues" evidence="1">
    <location>
        <begin position="162"/>
        <end position="173"/>
    </location>
</feature>
<feature type="transmembrane region" description="Helical" evidence="2">
    <location>
        <begin position="27"/>
        <end position="52"/>
    </location>
</feature>
<dbReference type="EMBL" id="WTXG01000005">
    <property type="protein sequence ID" value="KAI0305453.1"/>
    <property type="molecule type" value="Genomic_DNA"/>
</dbReference>